<evidence type="ECO:0000313" key="2">
    <source>
        <dbReference type="Proteomes" id="UP001209878"/>
    </source>
</evidence>
<reference evidence="1" key="1">
    <citation type="journal article" date="2023" name="Mol. Biol. Evol.">
        <title>Third-Generation Sequencing Reveals the Adaptive Role of the Epigenome in Three Deep-Sea Polychaetes.</title>
        <authorList>
            <person name="Perez M."/>
            <person name="Aroh O."/>
            <person name="Sun Y."/>
            <person name="Lan Y."/>
            <person name="Juniper S.K."/>
            <person name="Young C.R."/>
            <person name="Angers B."/>
            <person name="Qian P.Y."/>
        </authorList>
    </citation>
    <scope>NUCLEOTIDE SEQUENCE</scope>
    <source>
        <strain evidence="1">R07B-5</strain>
    </source>
</reference>
<dbReference type="Proteomes" id="UP001209878">
    <property type="component" value="Unassembled WGS sequence"/>
</dbReference>
<evidence type="ECO:0000313" key="1">
    <source>
        <dbReference type="EMBL" id="KAK2163877.1"/>
    </source>
</evidence>
<keyword evidence="2" id="KW-1185">Reference proteome</keyword>
<dbReference type="EMBL" id="JAODUO010001442">
    <property type="protein sequence ID" value="KAK2163877.1"/>
    <property type="molecule type" value="Genomic_DNA"/>
</dbReference>
<proteinExistence type="predicted"/>
<protein>
    <submittedName>
        <fullName evidence="1">Uncharacterized protein</fullName>
    </submittedName>
</protein>
<name>A0AAD9K345_RIDPI</name>
<dbReference type="AlphaFoldDB" id="A0AAD9K345"/>
<comment type="caution">
    <text evidence="1">The sequence shown here is derived from an EMBL/GenBank/DDBJ whole genome shotgun (WGS) entry which is preliminary data.</text>
</comment>
<gene>
    <name evidence="1" type="ORF">NP493_1445g00066</name>
</gene>
<organism evidence="1 2">
    <name type="scientific">Ridgeia piscesae</name>
    <name type="common">Tubeworm</name>
    <dbReference type="NCBI Taxonomy" id="27915"/>
    <lineage>
        <taxon>Eukaryota</taxon>
        <taxon>Metazoa</taxon>
        <taxon>Spiralia</taxon>
        <taxon>Lophotrochozoa</taxon>
        <taxon>Annelida</taxon>
        <taxon>Polychaeta</taxon>
        <taxon>Sedentaria</taxon>
        <taxon>Canalipalpata</taxon>
        <taxon>Sabellida</taxon>
        <taxon>Siboglinidae</taxon>
        <taxon>Ridgeia</taxon>
    </lineage>
</organism>
<sequence length="86" mass="9460">MVSQCAYDSNITTTVFSRSYKFDTPVLCARSIRKVFAYSFGSFSATSNVFRTTASVSAPVSPANSAIPSMGMFSCESNFRRSRCRL</sequence>
<accession>A0AAD9K345</accession>